<dbReference type="STRING" id="235909.GK1021"/>
<accession>Q5L174</accession>
<evidence type="ECO:0000313" key="1">
    <source>
        <dbReference type="EMBL" id="BAD75306.1"/>
    </source>
</evidence>
<proteinExistence type="predicted"/>
<sequence length="84" mass="9656">MRKWGMKHQGCSLTPPKIKKDFACCLRKTTEPWDTRGWLGWQACRGAVVPKNLPPLNVCAGKRAFNHFRIGDFHFRFVQGAVQK</sequence>
<dbReference type="AlphaFoldDB" id="Q5L174"/>
<evidence type="ECO:0000313" key="2">
    <source>
        <dbReference type="Proteomes" id="UP000001172"/>
    </source>
</evidence>
<dbReference type="Proteomes" id="UP000001172">
    <property type="component" value="Chromosome"/>
</dbReference>
<protein>
    <submittedName>
        <fullName evidence="1">Uncharacterized protein</fullName>
    </submittedName>
</protein>
<organism evidence="1 2">
    <name type="scientific">Geobacillus kaustophilus (strain HTA426)</name>
    <dbReference type="NCBI Taxonomy" id="235909"/>
    <lineage>
        <taxon>Bacteria</taxon>
        <taxon>Bacillati</taxon>
        <taxon>Bacillota</taxon>
        <taxon>Bacilli</taxon>
        <taxon>Bacillales</taxon>
        <taxon>Anoxybacillaceae</taxon>
        <taxon>Geobacillus</taxon>
        <taxon>Geobacillus thermoleovorans group</taxon>
    </lineage>
</organism>
<gene>
    <name evidence="1" type="ordered locus">GK1021</name>
</gene>
<dbReference type="KEGG" id="gka:GK1021"/>
<dbReference type="EMBL" id="BA000043">
    <property type="protein sequence ID" value="BAD75306.1"/>
    <property type="molecule type" value="Genomic_DNA"/>
</dbReference>
<reference evidence="1 2" key="1">
    <citation type="journal article" date="2004" name="Nucleic Acids Res.">
        <title>Thermoadaptation trait revealed by the genome sequence of thermophilic Geobacillus kaustophilus.</title>
        <authorList>
            <person name="Takami H."/>
            <person name="Takaki Y."/>
            <person name="Chee G.J."/>
            <person name="Nishi S."/>
            <person name="Shimamura S."/>
            <person name="Suzuki H."/>
            <person name="Matsui S."/>
            <person name="Uchiyama I."/>
        </authorList>
    </citation>
    <scope>NUCLEOTIDE SEQUENCE [LARGE SCALE GENOMIC DNA]</scope>
    <source>
        <strain evidence="1 2">HTA426</strain>
    </source>
</reference>
<keyword evidence="2" id="KW-1185">Reference proteome</keyword>
<dbReference type="HOGENOM" id="CLU_2522809_0_0_9"/>
<name>Q5L174_GEOKA</name>